<accession>A0A4C1TQG5</accession>
<organism evidence="2 3">
    <name type="scientific">Eumeta variegata</name>
    <name type="common">Bagworm moth</name>
    <name type="synonym">Eumeta japonica</name>
    <dbReference type="NCBI Taxonomy" id="151549"/>
    <lineage>
        <taxon>Eukaryota</taxon>
        <taxon>Metazoa</taxon>
        <taxon>Ecdysozoa</taxon>
        <taxon>Arthropoda</taxon>
        <taxon>Hexapoda</taxon>
        <taxon>Insecta</taxon>
        <taxon>Pterygota</taxon>
        <taxon>Neoptera</taxon>
        <taxon>Endopterygota</taxon>
        <taxon>Lepidoptera</taxon>
        <taxon>Glossata</taxon>
        <taxon>Ditrysia</taxon>
        <taxon>Tineoidea</taxon>
        <taxon>Psychidae</taxon>
        <taxon>Oiketicinae</taxon>
        <taxon>Eumeta</taxon>
    </lineage>
</organism>
<dbReference type="EMBL" id="BGZK01000078">
    <property type="protein sequence ID" value="GBP16220.1"/>
    <property type="molecule type" value="Genomic_DNA"/>
</dbReference>
<proteinExistence type="predicted"/>
<dbReference type="AlphaFoldDB" id="A0A4C1TQG5"/>
<name>A0A4C1TQG5_EUMVA</name>
<protein>
    <submittedName>
        <fullName evidence="2">Uncharacterized protein</fullName>
    </submittedName>
</protein>
<gene>
    <name evidence="2" type="ORF">EVAR_93594_1</name>
</gene>
<evidence type="ECO:0000256" key="1">
    <source>
        <dbReference type="SAM" id="MobiDB-lite"/>
    </source>
</evidence>
<keyword evidence="3" id="KW-1185">Reference proteome</keyword>
<sequence length="129" mass="14319">MLQKPILLCTATAPKLFNRRSLRLQRSKTNRTKNVVICPNAIARNACGQPRGAISETIIMALFRYEVKPRPLKVRNGKTATPGHARGRMHFQDSSSCEALDREGRPRTTGGIGHEKISYSLFCATPKAN</sequence>
<feature type="region of interest" description="Disordered" evidence="1">
    <location>
        <begin position="74"/>
        <end position="111"/>
    </location>
</feature>
<reference evidence="2 3" key="1">
    <citation type="journal article" date="2019" name="Commun. Biol.">
        <title>The bagworm genome reveals a unique fibroin gene that provides high tensile strength.</title>
        <authorList>
            <person name="Kono N."/>
            <person name="Nakamura H."/>
            <person name="Ohtoshi R."/>
            <person name="Tomita M."/>
            <person name="Numata K."/>
            <person name="Arakawa K."/>
        </authorList>
    </citation>
    <scope>NUCLEOTIDE SEQUENCE [LARGE SCALE GENOMIC DNA]</scope>
</reference>
<dbReference type="Proteomes" id="UP000299102">
    <property type="component" value="Unassembled WGS sequence"/>
</dbReference>
<comment type="caution">
    <text evidence="2">The sequence shown here is derived from an EMBL/GenBank/DDBJ whole genome shotgun (WGS) entry which is preliminary data.</text>
</comment>
<evidence type="ECO:0000313" key="3">
    <source>
        <dbReference type="Proteomes" id="UP000299102"/>
    </source>
</evidence>
<evidence type="ECO:0000313" key="2">
    <source>
        <dbReference type="EMBL" id="GBP16220.1"/>
    </source>
</evidence>